<feature type="transmembrane region" description="Helical" evidence="1">
    <location>
        <begin position="105"/>
        <end position="123"/>
    </location>
</feature>
<dbReference type="Proteomes" id="UP000220702">
    <property type="component" value="Unassembled WGS sequence"/>
</dbReference>
<accession>A0A9X6TNL1</accession>
<dbReference type="RefSeq" id="WP_098901969.1">
    <property type="nucleotide sequence ID" value="NZ_NVNL01000016.1"/>
</dbReference>
<dbReference type="Pfam" id="PF01569">
    <property type="entry name" value="PAP2"/>
    <property type="match status" value="1"/>
</dbReference>
<dbReference type="SMART" id="SM00014">
    <property type="entry name" value="acidPPc"/>
    <property type="match status" value="1"/>
</dbReference>
<dbReference type="PANTHER" id="PTHR14969">
    <property type="entry name" value="SPHINGOSINE-1-PHOSPHATE PHOSPHOHYDROLASE"/>
    <property type="match status" value="1"/>
</dbReference>
<dbReference type="InterPro" id="IPR036938">
    <property type="entry name" value="PAP2/HPO_sf"/>
</dbReference>
<keyword evidence="1" id="KW-0812">Transmembrane</keyword>
<dbReference type="Gene3D" id="1.20.144.10">
    <property type="entry name" value="Phosphatidic acid phosphatase type 2/haloperoxidase"/>
    <property type="match status" value="1"/>
</dbReference>
<dbReference type="CDD" id="cd03385">
    <property type="entry name" value="PAP2_BcrC_like"/>
    <property type="match status" value="1"/>
</dbReference>
<dbReference type="SUPFAM" id="SSF48317">
    <property type="entry name" value="Acid phosphatase/Vanadium-dependent haloperoxidase"/>
    <property type="match status" value="1"/>
</dbReference>
<evidence type="ECO:0000313" key="4">
    <source>
        <dbReference type="Proteomes" id="UP000220702"/>
    </source>
</evidence>
<proteinExistence type="predicted"/>
<feature type="transmembrane region" description="Helical" evidence="1">
    <location>
        <begin position="153"/>
        <end position="171"/>
    </location>
</feature>
<feature type="transmembrane region" description="Helical" evidence="1">
    <location>
        <begin position="130"/>
        <end position="147"/>
    </location>
</feature>
<evidence type="ECO:0000259" key="2">
    <source>
        <dbReference type="SMART" id="SM00014"/>
    </source>
</evidence>
<dbReference type="EMBL" id="NVNL01000016">
    <property type="protein sequence ID" value="PEA89593.1"/>
    <property type="molecule type" value="Genomic_DNA"/>
</dbReference>
<feature type="domain" description="Phosphatidic acid phosphatase type 2/haloperoxidase" evidence="2">
    <location>
        <begin position="60"/>
        <end position="168"/>
    </location>
</feature>
<sequence length="188" mass="21753">MLDLITSIDDQIFYFINERVKKSFIIDNIMIFLAEYAQFIFPLILIILWLVNKKKSRIAVLQTTLAFGFSFSLIKIIKMFSYRDRPFISHLDINQLVEHSINSSFPSNHATSAFVIAVTVFLFYKRLGTICLMISFGIAFSRIWVGVHYPIDVIVGIILGTLISVLFHWCFGKFAKHLNRFTLFQGKV</sequence>
<feature type="transmembrane region" description="Helical" evidence="1">
    <location>
        <begin position="58"/>
        <end position="77"/>
    </location>
</feature>
<organism evidence="3 4">
    <name type="scientific">Bacillus thuringiensis</name>
    <dbReference type="NCBI Taxonomy" id="1428"/>
    <lineage>
        <taxon>Bacteria</taxon>
        <taxon>Bacillati</taxon>
        <taxon>Bacillota</taxon>
        <taxon>Bacilli</taxon>
        <taxon>Bacillales</taxon>
        <taxon>Bacillaceae</taxon>
        <taxon>Bacillus</taxon>
        <taxon>Bacillus cereus group</taxon>
    </lineage>
</organism>
<evidence type="ECO:0000313" key="3">
    <source>
        <dbReference type="EMBL" id="PEA89593.1"/>
    </source>
</evidence>
<dbReference type="AlphaFoldDB" id="A0A9X6TNL1"/>
<comment type="caution">
    <text evidence="3">The sequence shown here is derived from an EMBL/GenBank/DDBJ whole genome shotgun (WGS) entry which is preliminary data.</text>
</comment>
<gene>
    <name evidence="3" type="ORF">CON71_13005</name>
</gene>
<protein>
    <submittedName>
        <fullName evidence="3">Undecaprenyl-diphosphatase</fullName>
    </submittedName>
</protein>
<dbReference type="PANTHER" id="PTHR14969:SF13">
    <property type="entry name" value="AT30094P"/>
    <property type="match status" value="1"/>
</dbReference>
<name>A0A9X6TNL1_BACTU</name>
<dbReference type="GO" id="GO:0005886">
    <property type="term" value="C:plasma membrane"/>
    <property type="evidence" value="ECO:0007669"/>
    <property type="project" value="InterPro"/>
</dbReference>
<dbReference type="GO" id="GO:0050380">
    <property type="term" value="F:undecaprenyl-diphosphatase activity"/>
    <property type="evidence" value="ECO:0007669"/>
    <property type="project" value="InterPro"/>
</dbReference>
<keyword evidence="1" id="KW-1133">Transmembrane helix</keyword>
<reference evidence="3 4" key="1">
    <citation type="submission" date="2017-09" db="EMBL/GenBank/DDBJ databases">
        <title>Large-scale bioinformatics analysis of Bacillus genomes uncovers conserved roles of natural products in bacterial physiology.</title>
        <authorList>
            <consortium name="Agbiome Team Llc"/>
            <person name="Bleich R.M."/>
            <person name="Grubbs K.J."/>
            <person name="Santa Maria K.C."/>
            <person name="Allen S.E."/>
            <person name="Farag S."/>
            <person name="Shank E.A."/>
            <person name="Bowers A."/>
        </authorList>
    </citation>
    <scope>NUCLEOTIDE SEQUENCE [LARGE SCALE GENOMIC DNA]</scope>
    <source>
        <strain evidence="3 4">AFS089089</strain>
    </source>
</reference>
<evidence type="ECO:0000256" key="1">
    <source>
        <dbReference type="SAM" id="Phobius"/>
    </source>
</evidence>
<feature type="transmembrane region" description="Helical" evidence="1">
    <location>
        <begin position="29"/>
        <end position="51"/>
    </location>
</feature>
<dbReference type="InterPro" id="IPR033879">
    <property type="entry name" value="UPP_Pase"/>
</dbReference>
<dbReference type="InterPro" id="IPR000326">
    <property type="entry name" value="PAP2/HPO"/>
</dbReference>
<keyword evidence="1" id="KW-0472">Membrane</keyword>